<sequence>MATSGADEEQGGGGGADLISALPEDLLLHVLVRLRCVATAARTSLLSRRWRGLWTRLPDLVFRGVTVRSIQAVLNSLQAMGVPGVSLLEIRFPGQGLEAAAVSSLLHAAVGLSPAELHVDLQRTLLEGLHVDLPLFHRAVSIDLLGQHLCLSLPQAGGFRALQKLSLFGCSFDLAALLLCCPCLRVLRAARASLDDCDNITIHSPSLQELAVHTNSRFTDYINSIDVDAPMLKQLTLSFSTAGHKFSVSIVAPILENVSWGCFYPIVTVGFGPWGLSRIMLCVPERHHGRQRVITEEEDGCLRQLSNAYVMTLIISSRTLFEFPDEGYNLMHTIEKHFVTDFSVLELYFRSWLPRYTATSLKHVFGAFVLHLLGVCRIRNAIQRLKIVLHRLPVKEECPVNCPCDEPKNWRSENISLINLEQVEIHGFDGDDHEFDFLKVIFRCAPVLKRMVVWVSAEVAASNDRCTEIHDIFKAYPFVDCRLMEH</sequence>
<keyword evidence="2" id="KW-1185">Reference proteome</keyword>
<reference evidence="1" key="1">
    <citation type="submission" date="2021-05" db="EMBL/GenBank/DDBJ databases">
        <authorList>
            <person name="Scholz U."/>
            <person name="Mascher M."/>
            <person name="Fiebig A."/>
        </authorList>
    </citation>
    <scope>NUCLEOTIDE SEQUENCE [LARGE SCALE GENOMIC DNA]</scope>
</reference>
<dbReference type="EnsemblPlants" id="AVESA.00010b.r2.1DG0121730.1">
    <property type="protein sequence ID" value="AVESA.00010b.r2.1DG0121730.1.CDS"/>
    <property type="gene ID" value="AVESA.00010b.r2.1DG0121730"/>
</dbReference>
<accession>A0ACD5TTA3</accession>
<name>A0ACD5TTA3_AVESA</name>
<reference evidence="1" key="2">
    <citation type="submission" date="2025-09" db="UniProtKB">
        <authorList>
            <consortium name="EnsemblPlants"/>
        </authorList>
    </citation>
    <scope>IDENTIFICATION</scope>
</reference>
<protein>
    <submittedName>
        <fullName evidence="1">Uncharacterized protein</fullName>
    </submittedName>
</protein>
<evidence type="ECO:0000313" key="2">
    <source>
        <dbReference type="Proteomes" id="UP001732700"/>
    </source>
</evidence>
<dbReference type="Proteomes" id="UP001732700">
    <property type="component" value="Chromosome 1D"/>
</dbReference>
<proteinExistence type="predicted"/>
<organism evidence="1 2">
    <name type="scientific">Avena sativa</name>
    <name type="common">Oat</name>
    <dbReference type="NCBI Taxonomy" id="4498"/>
    <lineage>
        <taxon>Eukaryota</taxon>
        <taxon>Viridiplantae</taxon>
        <taxon>Streptophyta</taxon>
        <taxon>Embryophyta</taxon>
        <taxon>Tracheophyta</taxon>
        <taxon>Spermatophyta</taxon>
        <taxon>Magnoliopsida</taxon>
        <taxon>Liliopsida</taxon>
        <taxon>Poales</taxon>
        <taxon>Poaceae</taxon>
        <taxon>BOP clade</taxon>
        <taxon>Pooideae</taxon>
        <taxon>Poodae</taxon>
        <taxon>Poeae</taxon>
        <taxon>Poeae Chloroplast Group 1 (Aveneae type)</taxon>
        <taxon>Aveninae</taxon>
        <taxon>Avena</taxon>
    </lineage>
</organism>
<evidence type="ECO:0000313" key="1">
    <source>
        <dbReference type="EnsemblPlants" id="AVESA.00010b.r2.1DG0121730.1.CDS"/>
    </source>
</evidence>